<protein>
    <recommendedName>
        <fullName evidence="2">C1q domain-containing protein</fullName>
    </recommendedName>
</protein>
<dbReference type="SUPFAM" id="SSF49842">
    <property type="entry name" value="TNF-like"/>
    <property type="match status" value="1"/>
</dbReference>
<proteinExistence type="predicted"/>
<dbReference type="Gene3D" id="2.60.120.40">
    <property type="match status" value="1"/>
</dbReference>
<accession>A0A6J7WIJ0</accession>
<sequence length="150" mass="15961">MTTANSLATLGNGPAFSAYGNAGQSIATSTWTKIAYNTKIFDTNSNYDNATNYRFTPTVSGYYQINANVFTSSSAAGLAFIAIYKNGAIYCYGNVVPNTNGGYITVNSLLNCNGSTDYIEIYVYQNSGVSLTFGSSNSQFQFNGALIRGA</sequence>
<gene>
    <name evidence="1" type="ORF">UFOVP192_37</name>
</gene>
<name>A0A6J7WIJ0_9CAUD</name>
<organism evidence="1">
    <name type="scientific">uncultured Caudovirales phage</name>
    <dbReference type="NCBI Taxonomy" id="2100421"/>
    <lineage>
        <taxon>Viruses</taxon>
        <taxon>Duplodnaviria</taxon>
        <taxon>Heunggongvirae</taxon>
        <taxon>Uroviricota</taxon>
        <taxon>Caudoviricetes</taxon>
        <taxon>Peduoviridae</taxon>
        <taxon>Maltschvirus</taxon>
        <taxon>Maltschvirus maltsch</taxon>
    </lineage>
</organism>
<evidence type="ECO:0000313" key="1">
    <source>
        <dbReference type="EMBL" id="CAB5212616.1"/>
    </source>
</evidence>
<dbReference type="EMBL" id="LR798232">
    <property type="protein sequence ID" value="CAB5212616.1"/>
    <property type="molecule type" value="Genomic_DNA"/>
</dbReference>
<reference evidence="1" key="1">
    <citation type="submission" date="2020-05" db="EMBL/GenBank/DDBJ databases">
        <authorList>
            <person name="Chiriac C."/>
            <person name="Salcher M."/>
            <person name="Ghai R."/>
            <person name="Kavagutti S V."/>
        </authorList>
    </citation>
    <scope>NUCLEOTIDE SEQUENCE</scope>
</reference>
<evidence type="ECO:0008006" key="2">
    <source>
        <dbReference type="Google" id="ProtNLM"/>
    </source>
</evidence>
<dbReference type="InterPro" id="IPR008983">
    <property type="entry name" value="Tumour_necrosis_fac-like_dom"/>
</dbReference>